<evidence type="ECO:0000256" key="2">
    <source>
        <dbReference type="ARBA" id="ARBA00022723"/>
    </source>
</evidence>
<dbReference type="Pfam" id="PF01557">
    <property type="entry name" value="FAA_hydrolase"/>
    <property type="match status" value="1"/>
</dbReference>
<name>A0A6J6Q605_9ZZZZ</name>
<organism evidence="4">
    <name type="scientific">freshwater metagenome</name>
    <dbReference type="NCBI Taxonomy" id="449393"/>
    <lineage>
        <taxon>unclassified sequences</taxon>
        <taxon>metagenomes</taxon>
        <taxon>ecological metagenomes</taxon>
    </lineage>
</organism>
<comment type="similarity">
    <text evidence="1">Belongs to the FAH family.</text>
</comment>
<dbReference type="InterPro" id="IPR051121">
    <property type="entry name" value="FAH"/>
</dbReference>
<sequence length="224" mass="24371">MSNSSVRDSWEAQFGRRDPKIICIGLNYDDHAGESGMELPKAPLMFSKFANTLIGDGDAIVLPPNIGHVDAEAEMALVIGKTASHVSQDDAFDYIAGYTCANDVSARDAQFGDGQWFRGKGYDTFCPVGPRIVPASEFDPSDVRVQQRLNGETLQDSRTANLIFRLPKLIEYVSAVITLEPGDLILTGTPEGVGVFRDPKITLRPGDVVEIEIDGIGTLRNEVK</sequence>
<reference evidence="4" key="1">
    <citation type="submission" date="2020-05" db="EMBL/GenBank/DDBJ databases">
        <authorList>
            <person name="Chiriac C."/>
            <person name="Salcher M."/>
            <person name="Ghai R."/>
            <person name="Kavagutti S V."/>
        </authorList>
    </citation>
    <scope>NUCLEOTIDE SEQUENCE</scope>
</reference>
<protein>
    <submittedName>
        <fullName evidence="4">Unannotated protein</fullName>
    </submittedName>
</protein>
<dbReference type="InterPro" id="IPR011234">
    <property type="entry name" value="Fumarylacetoacetase-like_C"/>
</dbReference>
<dbReference type="InterPro" id="IPR036663">
    <property type="entry name" value="Fumarylacetoacetase_C_sf"/>
</dbReference>
<dbReference type="Gene3D" id="3.90.850.10">
    <property type="entry name" value="Fumarylacetoacetase-like, C-terminal domain"/>
    <property type="match status" value="1"/>
</dbReference>
<keyword evidence="2" id="KW-0479">Metal-binding</keyword>
<dbReference type="AlphaFoldDB" id="A0A6J6Q605"/>
<dbReference type="SUPFAM" id="SSF56529">
    <property type="entry name" value="FAH"/>
    <property type="match status" value="1"/>
</dbReference>
<dbReference type="PANTHER" id="PTHR42796">
    <property type="entry name" value="FUMARYLACETOACETATE HYDROLASE DOMAIN-CONTAINING PROTEIN 2A-RELATED"/>
    <property type="match status" value="1"/>
</dbReference>
<dbReference type="GO" id="GO:0046872">
    <property type="term" value="F:metal ion binding"/>
    <property type="evidence" value="ECO:0007669"/>
    <property type="project" value="UniProtKB-KW"/>
</dbReference>
<dbReference type="GO" id="GO:0019752">
    <property type="term" value="P:carboxylic acid metabolic process"/>
    <property type="evidence" value="ECO:0007669"/>
    <property type="project" value="UniProtKB-ARBA"/>
</dbReference>
<accession>A0A6J6Q605</accession>
<dbReference type="FunFam" id="3.90.850.10:FF:000002">
    <property type="entry name" value="2-hydroxyhepta-2,4-diene-1,7-dioate isomerase"/>
    <property type="match status" value="1"/>
</dbReference>
<evidence type="ECO:0000313" key="4">
    <source>
        <dbReference type="EMBL" id="CAB4705932.1"/>
    </source>
</evidence>
<proteinExistence type="inferred from homology"/>
<feature type="domain" description="Fumarylacetoacetase-like C-terminal" evidence="3">
    <location>
        <begin position="20"/>
        <end position="223"/>
    </location>
</feature>
<evidence type="ECO:0000256" key="1">
    <source>
        <dbReference type="ARBA" id="ARBA00010211"/>
    </source>
</evidence>
<dbReference type="PANTHER" id="PTHR42796:SF4">
    <property type="entry name" value="FUMARYLACETOACETATE HYDROLASE DOMAIN-CONTAINING PROTEIN 2A"/>
    <property type="match status" value="1"/>
</dbReference>
<gene>
    <name evidence="4" type="ORF">UFOPK2399_01663</name>
</gene>
<dbReference type="GO" id="GO:0016853">
    <property type="term" value="F:isomerase activity"/>
    <property type="evidence" value="ECO:0007669"/>
    <property type="project" value="UniProtKB-ARBA"/>
</dbReference>
<dbReference type="EMBL" id="CAEZXP010000006">
    <property type="protein sequence ID" value="CAB4705932.1"/>
    <property type="molecule type" value="Genomic_DNA"/>
</dbReference>
<evidence type="ECO:0000259" key="3">
    <source>
        <dbReference type="Pfam" id="PF01557"/>
    </source>
</evidence>